<keyword evidence="3" id="KW-1185">Reference proteome</keyword>
<gene>
    <name evidence="2" type="ORF">HaLaN_06225</name>
</gene>
<protein>
    <submittedName>
        <fullName evidence="2">Uncharacterized protein</fullName>
    </submittedName>
</protein>
<reference evidence="2 3" key="1">
    <citation type="submission" date="2020-02" db="EMBL/GenBank/DDBJ databases">
        <title>Draft genome sequence of Haematococcus lacustris strain NIES-144.</title>
        <authorList>
            <person name="Morimoto D."/>
            <person name="Nakagawa S."/>
            <person name="Yoshida T."/>
            <person name="Sawayama S."/>
        </authorList>
    </citation>
    <scope>NUCLEOTIDE SEQUENCE [LARGE SCALE GENOMIC DNA]</scope>
    <source>
        <strain evidence="2 3">NIES-144</strain>
    </source>
</reference>
<comment type="caution">
    <text evidence="2">The sequence shown here is derived from an EMBL/GenBank/DDBJ whole genome shotgun (WGS) entry which is preliminary data.</text>
</comment>
<evidence type="ECO:0000256" key="1">
    <source>
        <dbReference type="SAM" id="MobiDB-lite"/>
    </source>
</evidence>
<feature type="non-terminal residue" evidence="2">
    <location>
        <position position="52"/>
    </location>
</feature>
<accession>A0A699YV11</accession>
<dbReference type="EMBL" id="BLLF01000351">
    <property type="protein sequence ID" value="GFH10836.1"/>
    <property type="molecule type" value="Genomic_DNA"/>
</dbReference>
<proteinExistence type="predicted"/>
<organism evidence="2 3">
    <name type="scientific">Haematococcus lacustris</name>
    <name type="common">Green alga</name>
    <name type="synonym">Haematococcus pluvialis</name>
    <dbReference type="NCBI Taxonomy" id="44745"/>
    <lineage>
        <taxon>Eukaryota</taxon>
        <taxon>Viridiplantae</taxon>
        <taxon>Chlorophyta</taxon>
        <taxon>core chlorophytes</taxon>
        <taxon>Chlorophyceae</taxon>
        <taxon>CS clade</taxon>
        <taxon>Chlamydomonadales</taxon>
        <taxon>Haematococcaceae</taxon>
        <taxon>Haematococcus</taxon>
    </lineage>
</organism>
<sequence length="52" mass="5406">VWASTCTRSRPGAAAMGCSWTRQATRRPLTSTMCPSSWEGPAPRAGASAPPS</sequence>
<evidence type="ECO:0000313" key="3">
    <source>
        <dbReference type="Proteomes" id="UP000485058"/>
    </source>
</evidence>
<dbReference type="Proteomes" id="UP000485058">
    <property type="component" value="Unassembled WGS sequence"/>
</dbReference>
<evidence type="ECO:0000313" key="2">
    <source>
        <dbReference type="EMBL" id="GFH10836.1"/>
    </source>
</evidence>
<feature type="compositionally biased region" description="Low complexity" evidence="1">
    <location>
        <begin position="40"/>
        <end position="52"/>
    </location>
</feature>
<dbReference type="AlphaFoldDB" id="A0A699YV11"/>
<feature type="non-terminal residue" evidence="2">
    <location>
        <position position="1"/>
    </location>
</feature>
<name>A0A699YV11_HAELA</name>
<feature type="region of interest" description="Disordered" evidence="1">
    <location>
        <begin position="27"/>
        <end position="52"/>
    </location>
</feature>